<dbReference type="Gene3D" id="3.30.40.10">
    <property type="entry name" value="Zinc/RING finger domain, C3HC4 (zinc finger)"/>
    <property type="match status" value="1"/>
</dbReference>
<keyword evidence="1" id="KW-0479">Metal-binding</keyword>
<evidence type="ECO:0000313" key="11">
    <source>
        <dbReference type="EMBL" id="GMN32195.1"/>
    </source>
</evidence>
<feature type="compositionally biased region" description="Polar residues" evidence="6">
    <location>
        <begin position="521"/>
        <end position="535"/>
    </location>
</feature>
<dbReference type="AlphaFoldDB" id="A0AA87ZSB5"/>
<evidence type="ECO:0000256" key="2">
    <source>
        <dbReference type="ARBA" id="ARBA00022771"/>
    </source>
</evidence>
<evidence type="ECO:0000256" key="3">
    <source>
        <dbReference type="ARBA" id="ARBA00022833"/>
    </source>
</evidence>
<accession>A0AA87ZSB5</accession>
<comment type="caution">
    <text evidence="10">The sequence shown here is derived from an EMBL/GenBank/DDBJ whole genome shotgun (WGS) entry which is preliminary data.</text>
</comment>
<feature type="compositionally biased region" description="Polar residues" evidence="6">
    <location>
        <begin position="174"/>
        <end position="201"/>
    </location>
</feature>
<evidence type="ECO:0000256" key="1">
    <source>
        <dbReference type="ARBA" id="ARBA00022723"/>
    </source>
</evidence>
<evidence type="ECO:0000259" key="7">
    <source>
        <dbReference type="PROSITE" id="PS50089"/>
    </source>
</evidence>
<dbReference type="GO" id="GO:0008270">
    <property type="term" value="F:zinc ion binding"/>
    <property type="evidence" value="ECO:0007669"/>
    <property type="project" value="UniProtKB-KW"/>
</dbReference>
<evidence type="ECO:0000313" key="12">
    <source>
        <dbReference type="Proteomes" id="UP001187192"/>
    </source>
</evidence>
<feature type="region of interest" description="Disordered" evidence="6">
    <location>
        <begin position="126"/>
        <end position="210"/>
    </location>
</feature>
<dbReference type="PROSITE" id="PS50088">
    <property type="entry name" value="ANK_REPEAT"/>
    <property type="match status" value="1"/>
</dbReference>
<evidence type="ECO:0000313" key="10">
    <source>
        <dbReference type="EMBL" id="GMN32173.1"/>
    </source>
</evidence>
<proteinExistence type="predicted"/>
<dbReference type="InterPro" id="IPR001841">
    <property type="entry name" value="Znf_RING"/>
</dbReference>
<evidence type="ECO:0000256" key="4">
    <source>
        <dbReference type="PROSITE-ProRule" id="PRU00023"/>
    </source>
</evidence>
<dbReference type="PROSITE" id="PS50089">
    <property type="entry name" value="ZF_RING_2"/>
    <property type="match status" value="1"/>
</dbReference>
<dbReference type="SUPFAM" id="SSF48403">
    <property type="entry name" value="Ankyrin repeat"/>
    <property type="match status" value="1"/>
</dbReference>
<feature type="compositionally biased region" description="Basic and acidic residues" evidence="6">
    <location>
        <begin position="501"/>
        <end position="519"/>
    </location>
</feature>
<organism evidence="10 12">
    <name type="scientific">Ficus carica</name>
    <name type="common">Common fig</name>
    <dbReference type="NCBI Taxonomy" id="3494"/>
    <lineage>
        <taxon>Eukaryota</taxon>
        <taxon>Viridiplantae</taxon>
        <taxon>Streptophyta</taxon>
        <taxon>Embryophyta</taxon>
        <taxon>Tracheophyta</taxon>
        <taxon>Spermatophyta</taxon>
        <taxon>Magnoliopsida</taxon>
        <taxon>eudicotyledons</taxon>
        <taxon>Gunneridae</taxon>
        <taxon>Pentapetalae</taxon>
        <taxon>rosids</taxon>
        <taxon>fabids</taxon>
        <taxon>Rosales</taxon>
        <taxon>Moraceae</taxon>
        <taxon>Ficeae</taxon>
        <taxon>Ficus</taxon>
    </lineage>
</organism>
<dbReference type="InterPro" id="IPR002110">
    <property type="entry name" value="Ankyrin_rpt"/>
</dbReference>
<feature type="compositionally biased region" description="Polar residues" evidence="6">
    <location>
        <begin position="126"/>
        <end position="160"/>
    </location>
</feature>
<dbReference type="EMBL" id="BTGU01004778">
    <property type="protein sequence ID" value="GMN32064.1"/>
    <property type="molecule type" value="Genomic_DNA"/>
</dbReference>
<dbReference type="Proteomes" id="UP001187192">
    <property type="component" value="Unassembled WGS sequence"/>
</dbReference>
<sequence>MRQFYGPSFLEALASNLFSRKILLEFVACSWVVVIPYGPDDPTMPRKLQLALYYTLQDAQPFMVVSLWRARIEEPNLFQSDPKLAVFDNSTKYRHRLASDILGDKQQLQSFYNACRGISQVVPSQISRNTQSSEEGAVLATTSPSQLATTSPSDSIQSASAEILPAPDSHLTPEASNTNGWGTSANDDSCNGRGSSVGTTHSEPDSTGCVDKQVKEDYNGWSTQDHEPTSRGCHAGTPLHHAAKEGRVLEIMELILSNRANALVRNDDGQTPLDVARQNRHTNVVREIEHQICYFSGWVRQIYGPGLLEALSSYLSSRKILLEFATCSWVVVIPHGPNDPREPHKLELALYYTSKDAQPFTVVPLWRARIEEPNLSQSDPKLIVFDDSTKYRHRLESAIQGDKQQLQSLFNACQGICQVMRFPFSHSIQSSVEGAELAPVSSDFIQFDSMEISPAPDSQPIPEASNTNGWGMSAKDDSYNGWGSAVGTSHSDPNSTGCMDEQVKEDYNGWSTHDHEPRPHGNQTKHSQTSDESTPSVSENNNVSVSLTPAPSAPLLPEEILLEEPIHYPTIDLGSDTFSQPTNNEVSASSCVICWEAAIEGACIPCGHKAGCMSCLTKIKSKKSVCPVCRSKITEVVRIYAV</sequence>
<keyword evidence="12" id="KW-1185">Reference proteome</keyword>
<dbReference type="GO" id="GO:0061630">
    <property type="term" value="F:ubiquitin protein ligase activity"/>
    <property type="evidence" value="ECO:0007669"/>
    <property type="project" value="TreeGrafter"/>
</dbReference>
<dbReference type="CDD" id="cd23129">
    <property type="entry name" value="RING-HC_XBAT35-like"/>
    <property type="match status" value="1"/>
</dbReference>
<dbReference type="SUPFAM" id="SSF57850">
    <property type="entry name" value="RING/U-box"/>
    <property type="match status" value="1"/>
</dbReference>
<reference evidence="10" key="1">
    <citation type="submission" date="2023-07" db="EMBL/GenBank/DDBJ databases">
        <title>draft genome sequence of fig (Ficus carica).</title>
        <authorList>
            <person name="Takahashi T."/>
            <person name="Nishimura K."/>
        </authorList>
    </citation>
    <scope>NUCLEOTIDE SEQUENCE</scope>
</reference>
<dbReference type="PANTHER" id="PTHR46858">
    <property type="entry name" value="OS05G0521000 PROTEIN"/>
    <property type="match status" value="1"/>
</dbReference>
<dbReference type="Pfam" id="PF12796">
    <property type="entry name" value="Ank_2"/>
    <property type="match status" value="1"/>
</dbReference>
<gene>
    <name evidence="8" type="ORF">TIFTF001_046572</name>
    <name evidence="9" type="ORF">TIFTF001_046573</name>
    <name evidence="10" type="ORF">TIFTF001_046580</name>
    <name evidence="11" type="ORF">TIFTF001_046581</name>
</gene>
<keyword evidence="4" id="KW-0040">ANK repeat</keyword>
<keyword evidence="3" id="KW-0862">Zinc</keyword>
<feature type="domain" description="RING-type" evidence="7">
    <location>
        <begin position="591"/>
        <end position="630"/>
    </location>
</feature>
<name>A0AA87ZSB5_FICCA</name>
<dbReference type="Pfam" id="PF13920">
    <property type="entry name" value="zf-C3HC4_3"/>
    <property type="match status" value="1"/>
</dbReference>
<feature type="compositionally biased region" description="Low complexity" evidence="6">
    <location>
        <begin position="536"/>
        <end position="550"/>
    </location>
</feature>
<evidence type="ECO:0000313" key="8">
    <source>
        <dbReference type="EMBL" id="GMN32064.1"/>
    </source>
</evidence>
<dbReference type="EMBL" id="BTGU01004786">
    <property type="protein sequence ID" value="GMN32195.1"/>
    <property type="molecule type" value="Genomic_DNA"/>
</dbReference>
<dbReference type="PANTHER" id="PTHR46858:SF7">
    <property type="entry name" value="RING-TYPE DOMAIN-CONTAINING PROTEIN"/>
    <property type="match status" value="1"/>
</dbReference>
<feature type="region of interest" description="Disordered" evidence="6">
    <location>
        <begin position="451"/>
        <end position="550"/>
    </location>
</feature>
<evidence type="ECO:0000256" key="5">
    <source>
        <dbReference type="PROSITE-ProRule" id="PRU00175"/>
    </source>
</evidence>
<evidence type="ECO:0000256" key="6">
    <source>
        <dbReference type="SAM" id="MobiDB-lite"/>
    </source>
</evidence>
<feature type="compositionally biased region" description="Polar residues" evidence="6">
    <location>
        <begin position="486"/>
        <end position="497"/>
    </location>
</feature>
<keyword evidence="2 5" id="KW-0863">Zinc-finger</keyword>
<dbReference type="Gene3D" id="1.25.40.20">
    <property type="entry name" value="Ankyrin repeat-containing domain"/>
    <property type="match status" value="1"/>
</dbReference>
<dbReference type="InterPro" id="IPR013083">
    <property type="entry name" value="Znf_RING/FYVE/PHD"/>
</dbReference>
<dbReference type="EMBL" id="BTGU01004785">
    <property type="protein sequence ID" value="GMN32173.1"/>
    <property type="molecule type" value="Genomic_DNA"/>
</dbReference>
<dbReference type="EMBL" id="BTGU01004779">
    <property type="protein sequence ID" value="GMN32080.1"/>
    <property type="molecule type" value="Genomic_DNA"/>
</dbReference>
<feature type="repeat" description="ANK" evidence="4">
    <location>
        <begin position="234"/>
        <end position="267"/>
    </location>
</feature>
<protein>
    <recommendedName>
        <fullName evidence="7">RING-type domain-containing protein</fullName>
    </recommendedName>
</protein>
<dbReference type="GO" id="GO:0016567">
    <property type="term" value="P:protein ubiquitination"/>
    <property type="evidence" value="ECO:0007669"/>
    <property type="project" value="TreeGrafter"/>
</dbReference>
<dbReference type="PROSITE" id="PS50297">
    <property type="entry name" value="ANK_REP_REGION"/>
    <property type="match status" value="1"/>
</dbReference>
<dbReference type="InterPro" id="IPR036770">
    <property type="entry name" value="Ankyrin_rpt-contain_sf"/>
</dbReference>
<evidence type="ECO:0000313" key="9">
    <source>
        <dbReference type="EMBL" id="GMN32080.1"/>
    </source>
</evidence>